<keyword evidence="2" id="KW-0472">Membrane</keyword>
<keyword evidence="2" id="KW-0812">Transmembrane</keyword>
<dbReference type="STRING" id="62928.azo1294"/>
<evidence type="ECO:0000259" key="3">
    <source>
        <dbReference type="Pfam" id="PF13116"/>
    </source>
</evidence>
<dbReference type="eggNOG" id="COG3164">
    <property type="taxonomic scope" value="Bacteria"/>
</dbReference>
<evidence type="ECO:0000256" key="2">
    <source>
        <dbReference type="SAM" id="Phobius"/>
    </source>
</evidence>
<accession>A1K506</accession>
<dbReference type="RefSeq" id="WP_011765027.1">
    <property type="nucleotide sequence ID" value="NC_008702.1"/>
</dbReference>
<dbReference type="NCBIfam" id="TIGR02099">
    <property type="entry name" value="YhdP family protein"/>
    <property type="match status" value="1"/>
</dbReference>
<protein>
    <submittedName>
        <fullName evidence="4">Conserved hypothetical membrane protein</fullName>
    </submittedName>
</protein>
<proteinExistence type="predicted"/>
<organism evidence="4 5">
    <name type="scientific">Azoarcus sp. (strain BH72)</name>
    <dbReference type="NCBI Taxonomy" id="418699"/>
    <lineage>
        <taxon>Bacteria</taxon>
        <taxon>Pseudomonadati</taxon>
        <taxon>Pseudomonadota</taxon>
        <taxon>Betaproteobacteria</taxon>
        <taxon>Rhodocyclales</taxon>
        <taxon>Zoogloeaceae</taxon>
        <taxon>Azoarcus</taxon>
    </lineage>
</organism>
<dbReference type="HOGENOM" id="CLU_003522_4_0_4"/>
<dbReference type="KEGG" id="azo:azo1294"/>
<dbReference type="Pfam" id="PF13116">
    <property type="entry name" value="YhdP"/>
    <property type="match status" value="1"/>
</dbReference>
<dbReference type="PANTHER" id="PTHR38690:SF1">
    <property type="entry name" value="PROTEASE"/>
    <property type="match status" value="1"/>
</dbReference>
<dbReference type="EMBL" id="AM406670">
    <property type="protein sequence ID" value="CAL93911.1"/>
    <property type="molecule type" value="Genomic_DNA"/>
</dbReference>
<feature type="domain" description="YhdP central" evidence="3">
    <location>
        <begin position="23"/>
        <end position="1279"/>
    </location>
</feature>
<keyword evidence="5" id="KW-1185">Reference proteome</keyword>
<evidence type="ECO:0000256" key="1">
    <source>
        <dbReference type="SAM" id="MobiDB-lite"/>
    </source>
</evidence>
<dbReference type="InterPro" id="IPR025263">
    <property type="entry name" value="YhdP_central"/>
</dbReference>
<evidence type="ECO:0000313" key="4">
    <source>
        <dbReference type="EMBL" id="CAL93911.1"/>
    </source>
</evidence>
<dbReference type="Proteomes" id="UP000002588">
    <property type="component" value="Chromosome"/>
</dbReference>
<reference evidence="4 5" key="1">
    <citation type="journal article" date="2006" name="Nat. Biotechnol.">
        <title>Complete genome of the mutualistic, N2-fixing grass endophyte Azoarcus sp. strain BH72.</title>
        <authorList>
            <person name="Krause A."/>
            <person name="Ramakumar A."/>
            <person name="Bartels D."/>
            <person name="Battistoni F."/>
            <person name="Bekel T."/>
            <person name="Boch J."/>
            <person name="Boehm M."/>
            <person name="Friedrich F."/>
            <person name="Hurek T."/>
            <person name="Krause L."/>
            <person name="Linke B."/>
            <person name="McHardy A.C."/>
            <person name="Sarkar A."/>
            <person name="Schneiker S."/>
            <person name="Syed A.A."/>
            <person name="Thauer R."/>
            <person name="Vorhoelter F.-J."/>
            <person name="Weidner S."/>
            <person name="Puehler A."/>
            <person name="Reinhold-Hurek B."/>
            <person name="Kaiser O."/>
            <person name="Goesmann A."/>
        </authorList>
    </citation>
    <scope>NUCLEOTIDE SEQUENCE [LARGE SCALE GENOMIC DNA]</scope>
    <source>
        <strain evidence="4 5">BH72</strain>
    </source>
</reference>
<dbReference type="InterPro" id="IPR011836">
    <property type="entry name" value="YhdP"/>
</dbReference>
<feature type="transmembrane region" description="Helical" evidence="2">
    <location>
        <begin position="26"/>
        <end position="48"/>
    </location>
</feature>
<dbReference type="PANTHER" id="PTHR38690">
    <property type="entry name" value="PROTEASE-RELATED"/>
    <property type="match status" value="1"/>
</dbReference>
<feature type="region of interest" description="Disordered" evidence="1">
    <location>
        <begin position="1281"/>
        <end position="1307"/>
    </location>
</feature>
<name>A1K506_AZOSB</name>
<keyword evidence="2" id="KW-1133">Transmembrane helix</keyword>
<gene>
    <name evidence="4" type="ordered locus">azo1294</name>
</gene>
<evidence type="ECO:0000313" key="5">
    <source>
        <dbReference type="Proteomes" id="UP000002588"/>
    </source>
</evidence>
<sequence length="1307" mass="140714">MSDEADSPLSSVPPARARACALLRLWGGRLAVAGLCVWIAFAALFLVLREFVLPNVDAYRAEVEAGLTEALGAPVAIEHLSGDWSGMRPRLHLTGLALRDAEGRPALRLERVDATLGWLSLAQLRPFFHRLEIDGPDVAITRRADGRLEIAGMTMDDGPSDGSFLDWLLAQRQIVVRDAALTWTDELRGAPPLRLSQVQFRLERSFHRHRFALQAQPPAQLASALDLRGELQQLVPQTPAASVGKLYVALDHADLGGWRQWVDYPVALSGSGGLRAWIDLEADGRQAITTDVSLAGVETRLGDSLPVLQLARLGGRLTGRRLAHGFEVGAQGLSLLTGDGIRLAPTDFHLQVRHDGDSGGAGGFVRANQLDFAALAALAAHLPFDDSVRARLAAFDPRGRVDDLRLDWRGELDALQDWSVAAHFNDIGLAARDGIPGLGGLSGQVEGNLRGGRFRLDGRDTHLDLPEVFVESRLLFSTFRAEGGWSRADQRLEITLDSAGFDNPDAAGTASGRFWPGSEGAGEIDLQARLTRAEGTAVWRYLPRVVNRDTHDWVRNAIRQATVPDTRLRLKGRLADFPFRKGEGQFLVAIQVADAVLDYAPGWPSIEGIFGEVRFEGPGLRIAANRGRIFGVALSDVVAQVPDLDAPPSEVMTLTGKAAGSTADFLRFVSESPVAERIDRFTDAMRAEGTGTLDLKLVMPLRHARDTSVQGEYRFSGNRMWVVDGLPALEDAVGRLRFTADELVIPEVRARLFGEPMALAARTSADGAVSFSASGKVTAAGVQRAYGWPVLNHFAGASPWQAEIAVRREGTRVDVRSALDGIASSLPYPLNKTTADAWPLHLALDYPAGTPGSTLKLTLADRVQVELERREGDARPGGVVRGGVGVFQPVRVAERGVLVAATLDELDVDGWRRALGLSGGDEGAEGTAAALPLAGVALQAKHAQVFGQRFSDLSLRAVADAGGWRARLDSTQAQGEFDWREAGNGTLVARFARLAVGDKDDVSTSAADEAPTDPPPRSLPGLDVTVAQLSLRGQPLGRLEVLALNRDRQWVLERFALSRAEGRLAGHGLWRPGNDPRTELDFRLESADAGRLIHALGYPDAVRGAPAELRGKLAWRGAPTRIDYPTLAGNMTVEVEKGQFNKLEPGVGRLLGILSLQSLPRRITLDFRDVFSEGFAFDRISGSIDVRAGVMRTEDLEIRGPAARVLMRGSADVSSESQDLRVTVQPTLSESVAIGAAAALINPVAGAVTYLAQKALSDPIEKLFAYEYAVTGAWDDPKVEKLGSPAENLIPQLPRAQPAPRSGSTAP</sequence>